<dbReference type="EMBL" id="LAZR01001992">
    <property type="protein sequence ID" value="KKN36040.1"/>
    <property type="molecule type" value="Genomic_DNA"/>
</dbReference>
<evidence type="ECO:0000313" key="2">
    <source>
        <dbReference type="EMBL" id="KKN36040.1"/>
    </source>
</evidence>
<accession>A0A0F9PWN2</accession>
<reference evidence="2" key="1">
    <citation type="journal article" date="2015" name="Nature">
        <title>Complex archaea that bridge the gap between prokaryotes and eukaryotes.</title>
        <authorList>
            <person name="Spang A."/>
            <person name="Saw J.H."/>
            <person name="Jorgensen S.L."/>
            <person name="Zaremba-Niedzwiedzka K."/>
            <person name="Martijn J."/>
            <person name="Lind A.E."/>
            <person name="van Eijk R."/>
            <person name="Schleper C."/>
            <person name="Guy L."/>
            <person name="Ettema T.J."/>
        </authorList>
    </citation>
    <scope>NUCLEOTIDE SEQUENCE</scope>
</reference>
<organism evidence="2">
    <name type="scientific">marine sediment metagenome</name>
    <dbReference type="NCBI Taxonomy" id="412755"/>
    <lineage>
        <taxon>unclassified sequences</taxon>
        <taxon>metagenomes</taxon>
        <taxon>ecological metagenomes</taxon>
    </lineage>
</organism>
<feature type="transmembrane region" description="Helical" evidence="1">
    <location>
        <begin position="31"/>
        <end position="55"/>
    </location>
</feature>
<comment type="caution">
    <text evidence="2">The sequence shown here is derived from an EMBL/GenBank/DDBJ whole genome shotgun (WGS) entry which is preliminary data.</text>
</comment>
<evidence type="ECO:0000256" key="1">
    <source>
        <dbReference type="SAM" id="Phobius"/>
    </source>
</evidence>
<gene>
    <name evidence="2" type="ORF">LCGC14_0777350</name>
</gene>
<keyword evidence="1" id="KW-0812">Transmembrane</keyword>
<name>A0A0F9PWN2_9ZZZZ</name>
<protein>
    <submittedName>
        <fullName evidence="2">Uncharacterized protein</fullName>
    </submittedName>
</protein>
<sequence>MRAVEQRGGRDVSEIRATSHGVTRAEARWMIAWSFLLGAAFSALVITGAVVWRWWSAVTWVF</sequence>
<keyword evidence="1" id="KW-1133">Transmembrane helix</keyword>
<keyword evidence="1" id="KW-0472">Membrane</keyword>
<proteinExistence type="predicted"/>
<dbReference type="AlphaFoldDB" id="A0A0F9PWN2"/>